<protein>
    <submittedName>
        <fullName evidence="3">Processed acidic surface protein</fullName>
    </submittedName>
</protein>
<sequence>MKYLLTLILVISLSFGALPMSAFAIEPNDQKFEAFVKKIGWEKQDYIDYLTSKEWTLDDFESVDELGTPLTEESILPVLAKYELTRAELNALLVENGDIEKGQDVLDSWYTFSEELDSSVDFYLNDMEGTPINAENLQQLLEDYDFQSKEALEKFLNDNDDSIDNYEFIEDLDLTVDYYKNGADYEDELTNLFTDIGLTDDELEKLFAHFETLNWEDPAFVDNVVSLSDKMMSFEDFETADELSSEQVADLFSILNEMHQLFQIETKFYLVDGKGQKESLSIEALMKMDSTNGKDLVMEIYNNKGELLADLKVTAAMLGSEVIQDTGKDLEKAEKIITTAPVAAIKAKPPVKTVKGGKLPTTATNHAAYTLIGLSLLLAGILMFRRFRVKGI</sequence>
<dbReference type="InterPro" id="IPR030832">
    <property type="entry name" value="Acidic_LPXTA"/>
</dbReference>
<evidence type="ECO:0000313" key="4">
    <source>
        <dbReference type="Proteomes" id="UP001258181"/>
    </source>
</evidence>
<accession>A0ABU1TYW2</accession>
<gene>
    <name evidence="3" type="ORF">J2X07_001385</name>
</gene>
<dbReference type="Proteomes" id="UP001258181">
    <property type="component" value="Unassembled WGS sequence"/>
</dbReference>
<dbReference type="NCBIfam" id="TIGR04383">
    <property type="entry name" value="acidic_w_LPXTA"/>
    <property type="match status" value="2"/>
</dbReference>
<evidence type="ECO:0000256" key="2">
    <source>
        <dbReference type="SAM" id="SignalP"/>
    </source>
</evidence>
<dbReference type="RefSeq" id="WP_310257711.1">
    <property type="nucleotide sequence ID" value="NZ_JAVDWA010000002.1"/>
</dbReference>
<proteinExistence type="predicted"/>
<evidence type="ECO:0000256" key="1">
    <source>
        <dbReference type="SAM" id="Phobius"/>
    </source>
</evidence>
<dbReference type="NCBIfam" id="TIGR01167">
    <property type="entry name" value="LPXTG_anchor"/>
    <property type="match status" value="1"/>
</dbReference>
<name>A0ABU1TYW2_9BACL</name>
<feature type="transmembrane region" description="Helical" evidence="1">
    <location>
        <begin position="367"/>
        <end position="384"/>
    </location>
</feature>
<keyword evidence="1" id="KW-0472">Membrane</keyword>
<keyword evidence="1" id="KW-0812">Transmembrane</keyword>
<organism evidence="3 4">
    <name type="scientific">Fictibacillus barbaricus</name>
    <dbReference type="NCBI Taxonomy" id="182136"/>
    <lineage>
        <taxon>Bacteria</taxon>
        <taxon>Bacillati</taxon>
        <taxon>Bacillota</taxon>
        <taxon>Bacilli</taxon>
        <taxon>Bacillales</taxon>
        <taxon>Fictibacillaceae</taxon>
        <taxon>Fictibacillus</taxon>
    </lineage>
</organism>
<keyword evidence="2" id="KW-0732">Signal</keyword>
<feature type="chain" id="PRO_5046157269" evidence="2">
    <location>
        <begin position="25"/>
        <end position="392"/>
    </location>
</feature>
<evidence type="ECO:0000313" key="3">
    <source>
        <dbReference type="EMBL" id="MDR7072408.1"/>
    </source>
</evidence>
<feature type="signal peptide" evidence="2">
    <location>
        <begin position="1"/>
        <end position="24"/>
    </location>
</feature>
<reference evidence="3 4" key="1">
    <citation type="submission" date="2023-07" db="EMBL/GenBank/DDBJ databases">
        <title>Sorghum-associated microbial communities from plants grown in Nebraska, USA.</title>
        <authorList>
            <person name="Schachtman D."/>
        </authorList>
    </citation>
    <scope>NUCLEOTIDE SEQUENCE [LARGE SCALE GENOMIC DNA]</scope>
    <source>
        <strain evidence="3 4">BE211</strain>
    </source>
</reference>
<keyword evidence="1" id="KW-1133">Transmembrane helix</keyword>
<keyword evidence="4" id="KW-1185">Reference proteome</keyword>
<dbReference type="EMBL" id="JAVDWA010000002">
    <property type="protein sequence ID" value="MDR7072408.1"/>
    <property type="molecule type" value="Genomic_DNA"/>
</dbReference>
<comment type="caution">
    <text evidence="3">The sequence shown here is derived from an EMBL/GenBank/DDBJ whole genome shotgun (WGS) entry which is preliminary data.</text>
</comment>